<evidence type="ECO:0000313" key="2">
    <source>
        <dbReference type="Proteomes" id="UP000735302"/>
    </source>
</evidence>
<organism evidence="1 2">
    <name type="scientific">Plakobranchus ocellatus</name>
    <dbReference type="NCBI Taxonomy" id="259542"/>
    <lineage>
        <taxon>Eukaryota</taxon>
        <taxon>Metazoa</taxon>
        <taxon>Spiralia</taxon>
        <taxon>Lophotrochozoa</taxon>
        <taxon>Mollusca</taxon>
        <taxon>Gastropoda</taxon>
        <taxon>Heterobranchia</taxon>
        <taxon>Euthyneura</taxon>
        <taxon>Panpulmonata</taxon>
        <taxon>Sacoglossa</taxon>
        <taxon>Placobranchoidea</taxon>
        <taxon>Plakobranchidae</taxon>
        <taxon>Plakobranchus</taxon>
    </lineage>
</organism>
<gene>
    <name evidence="1" type="ORF">PoB_001464100</name>
</gene>
<sequence>MELSWQSSSAQHPDATPNDLGICQPKSSFVFWTFTVPQLMRLTGTNLLQLQRPGLKSSVSHSIDSGYHTSVDYSDAMIQGVLIRRLNDEEIWLNILGESRQDISVEDALR</sequence>
<dbReference type="EMBL" id="BLXT01001839">
    <property type="protein sequence ID" value="GFN88135.1"/>
    <property type="molecule type" value="Genomic_DNA"/>
</dbReference>
<protein>
    <submittedName>
        <fullName evidence="1">Uncharacterized protein</fullName>
    </submittedName>
</protein>
<dbReference type="Proteomes" id="UP000735302">
    <property type="component" value="Unassembled WGS sequence"/>
</dbReference>
<evidence type="ECO:0000313" key="1">
    <source>
        <dbReference type="EMBL" id="GFN88135.1"/>
    </source>
</evidence>
<keyword evidence="2" id="KW-1185">Reference proteome</keyword>
<reference evidence="1 2" key="1">
    <citation type="journal article" date="2021" name="Elife">
        <title>Chloroplast acquisition without the gene transfer in kleptoplastic sea slugs, Plakobranchus ocellatus.</title>
        <authorList>
            <person name="Maeda T."/>
            <person name="Takahashi S."/>
            <person name="Yoshida T."/>
            <person name="Shimamura S."/>
            <person name="Takaki Y."/>
            <person name="Nagai Y."/>
            <person name="Toyoda A."/>
            <person name="Suzuki Y."/>
            <person name="Arimoto A."/>
            <person name="Ishii H."/>
            <person name="Satoh N."/>
            <person name="Nishiyama T."/>
            <person name="Hasebe M."/>
            <person name="Maruyama T."/>
            <person name="Minagawa J."/>
            <person name="Obokata J."/>
            <person name="Shigenobu S."/>
        </authorList>
    </citation>
    <scope>NUCLEOTIDE SEQUENCE [LARGE SCALE GENOMIC DNA]</scope>
</reference>
<accession>A0AAV3Z0P0</accession>
<name>A0AAV3Z0P0_9GAST</name>
<comment type="caution">
    <text evidence="1">The sequence shown here is derived from an EMBL/GenBank/DDBJ whole genome shotgun (WGS) entry which is preliminary data.</text>
</comment>
<proteinExistence type="predicted"/>
<dbReference type="AlphaFoldDB" id="A0AAV3Z0P0"/>